<dbReference type="SUPFAM" id="SSF54862">
    <property type="entry name" value="4Fe-4S ferredoxins"/>
    <property type="match status" value="1"/>
</dbReference>
<gene>
    <name evidence="2" type="ordered locus">Vdis_1592</name>
</gene>
<dbReference type="STRING" id="572478.Vdis_1592"/>
<feature type="domain" description="4Fe-4S ferredoxin-type" evidence="1">
    <location>
        <begin position="47"/>
        <end position="77"/>
    </location>
</feature>
<dbReference type="InterPro" id="IPR017900">
    <property type="entry name" value="4Fe4S_Fe_S_CS"/>
</dbReference>
<dbReference type="Pfam" id="PF13187">
    <property type="entry name" value="Fer4_9"/>
    <property type="match status" value="1"/>
</dbReference>
<keyword evidence="3" id="KW-1185">Reference proteome</keyword>
<reference evidence="2 3" key="1">
    <citation type="journal article" date="2010" name="Stand. Genomic Sci.">
        <title>Complete genome sequence of Vulcanisaeta distributa type strain (IC-017).</title>
        <authorList>
            <person name="Mavromatis K."/>
            <person name="Sikorski J."/>
            <person name="Pabst E."/>
            <person name="Teshima H."/>
            <person name="Lapidus A."/>
            <person name="Lucas S."/>
            <person name="Nolan M."/>
            <person name="Glavina Del Rio T."/>
            <person name="Cheng J.F."/>
            <person name="Bruce D."/>
            <person name="Goodwin L."/>
            <person name="Pitluck S."/>
            <person name="Liolios K."/>
            <person name="Ivanova N."/>
            <person name="Mikhailova N."/>
            <person name="Pati A."/>
            <person name="Chen A."/>
            <person name="Palaniappan K."/>
            <person name="Land M."/>
            <person name="Hauser L."/>
            <person name="Chang Y.J."/>
            <person name="Jeffries C.D."/>
            <person name="Rohde M."/>
            <person name="Spring S."/>
            <person name="Goker M."/>
            <person name="Wirth R."/>
            <person name="Woyke T."/>
            <person name="Bristow J."/>
            <person name="Eisen J.A."/>
            <person name="Markowitz V."/>
            <person name="Hugenholtz P."/>
            <person name="Klenk H.P."/>
            <person name="Kyrpides N.C."/>
        </authorList>
    </citation>
    <scope>NUCLEOTIDE SEQUENCE [LARGE SCALE GENOMIC DNA]</scope>
    <source>
        <strain evidence="3">DSM 14429 / JCM 11212 / NBRC 100878 / IC-017</strain>
    </source>
</reference>
<feature type="domain" description="4Fe-4S ferredoxin-type" evidence="1">
    <location>
        <begin position="11"/>
        <end position="40"/>
    </location>
</feature>
<evidence type="ECO:0000259" key="1">
    <source>
        <dbReference type="PROSITE" id="PS51379"/>
    </source>
</evidence>
<dbReference type="GeneID" id="9752529"/>
<reference evidence="3" key="2">
    <citation type="journal article" date="2010" name="Stand. Genomic Sci.">
        <title>Complete genome sequence of Vulcanisaeta distributa type strain (IC-017T).</title>
        <authorList>
            <person name="Mavromatis K."/>
            <person name="Sikorski J."/>
            <person name="Pabst E."/>
            <person name="Teshima H."/>
            <person name="Lapidus A."/>
            <person name="Lucas S."/>
            <person name="Nolan M."/>
            <person name="Glavina Del Rio T."/>
            <person name="Cheng J."/>
            <person name="Bruce D."/>
            <person name="Goodwin L."/>
            <person name="Pitluck S."/>
            <person name="Liolios K."/>
            <person name="Ivanova N."/>
            <person name="Mikhailova N."/>
            <person name="Pati A."/>
            <person name="Chen A."/>
            <person name="Palaniappan K."/>
            <person name="Land M."/>
            <person name="Hauser L."/>
            <person name="Chang Y."/>
            <person name="Jeffries C."/>
            <person name="Rohde M."/>
            <person name="Spring S."/>
            <person name="Goker M."/>
            <person name="Wirth R."/>
            <person name="Woyke T."/>
            <person name="Bristow J."/>
            <person name="Eisen J."/>
            <person name="Markowitz V."/>
            <person name="Hugenholtz P."/>
            <person name="Klenk H."/>
            <person name="Kyrpides N."/>
        </authorList>
    </citation>
    <scope>NUCLEOTIDE SEQUENCE [LARGE SCALE GENOMIC DNA]</scope>
    <source>
        <strain evidence="3">DSM 14429 / JCM 11212 / NBRC 100878 / IC-017</strain>
    </source>
</reference>
<evidence type="ECO:0000313" key="3">
    <source>
        <dbReference type="Proteomes" id="UP000006681"/>
    </source>
</evidence>
<proteinExistence type="predicted"/>
<dbReference type="PROSITE" id="PS51379">
    <property type="entry name" value="4FE4S_FER_2"/>
    <property type="match status" value="2"/>
</dbReference>
<dbReference type="eggNOG" id="arCOG00959">
    <property type="taxonomic scope" value="Archaea"/>
</dbReference>
<dbReference type="PROSITE" id="PS00198">
    <property type="entry name" value="4FE4S_FER_1"/>
    <property type="match status" value="2"/>
</dbReference>
<dbReference type="HOGENOM" id="CLU_139698_5_3_2"/>
<dbReference type="RefSeq" id="WP_013336696.1">
    <property type="nucleotide sequence ID" value="NC_014537.1"/>
</dbReference>
<dbReference type="PANTHER" id="PTHR43122">
    <property type="entry name" value="FERREDOXIN SUBUNIT OF PYRUVATE:FLAVODOXIN OXIDOREDUCTASE-RELATED"/>
    <property type="match status" value="1"/>
</dbReference>
<dbReference type="Gene3D" id="3.30.70.20">
    <property type="match status" value="1"/>
</dbReference>
<dbReference type="InterPro" id="IPR017896">
    <property type="entry name" value="4Fe4S_Fe-S-bd"/>
</dbReference>
<dbReference type="EMBL" id="CP002100">
    <property type="protein sequence ID" value="ADN50971.1"/>
    <property type="molecule type" value="Genomic_DNA"/>
</dbReference>
<organism evidence="2 3">
    <name type="scientific">Vulcanisaeta distributa (strain DSM 14429 / JCM 11212 / NBRC 100878 / IC-017)</name>
    <dbReference type="NCBI Taxonomy" id="572478"/>
    <lineage>
        <taxon>Archaea</taxon>
        <taxon>Thermoproteota</taxon>
        <taxon>Thermoprotei</taxon>
        <taxon>Thermoproteales</taxon>
        <taxon>Thermoproteaceae</taxon>
        <taxon>Vulcanisaeta</taxon>
    </lineage>
</organism>
<evidence type="ECO:0000313" key="2">
    <source>
        <dbReference type="EMBL" id="ADN50971.1"/>
    </source>
</evidence>
<dbReference type="Proteomes" id="UP000006681">
    <property type="component" value="Chromosome"/>
</dbReference>
<dbReference type="GO" id="GO:0016491">
    <property type="term" value="F:oxidoreductase activity"/>
    <property type="evidence" value="ECO:0007669"/>
    <property type="project" value="UniProtKB-ARBA"/>
</dbReference>
<sequence length="82" mass="9192">MVVMRRKPTVIRIDVDKYLCKGCYICVDKCPTKVFEVSDIVGDYGAFLPVAKYVERCIDCGICELYCPDYAITIIRGGEGEA</sequence>
<name>E1QTQ4_VULDI</name>
<accession>E1QTQ4</accession>
<dbReference type="PANTHER" id="PTHR43122:SF1">
    <property type="entry name" value="IRON-SULFUR-BINDING PROTEIN"/>
    <property type="match status" value="1"/>
</dbReference>
<dbReference type="AlphaFoldDB" id="E1QTQ4"/>
<dbReference type="KEGG" id="vdi:Vdis_1592"/>
<protein>
    <submittedName>
        <fullName evidence="2">4Fe-4S ferredoxin iron-sulfur binding domain protein</fullName>
    </submittedName>
</protein>